<feature type="transmembrane region" description="Helical" evidence="2">
    <location>
        <begin position="372"/>
        <end position="396"/>
    </location>
</feature>
<gene>
    <name evidence="3" type="ORF">ONB1V03_LOCUS5685</name>
</gene>
<dbReference type="EMBL" id="CAJPVJ010002339">
    <property type="protein sequence ID" value="CAG2166158.1"/>
    <property type="molecule type" value="Genomic_DNA"/>
</dbReference>
<keyword evidence="2" id="KW-0472">Membrane</keyword>
<dbReference type="OrthoDB" id="6508595at2759"/>
<evidence type="ECO:0000313" key="4">
    <source>
        <dbReference type="Proteomes" id="UP000728032"/>
    </source>
</evidence>
<dbReference type="Proteomes" id="UP000728032">
    <property type="component" value="Unassembled WGS sequence"/>
</dbReference>
<protein>
    <submittedName>
        <fullName evidence="3">Uncharacterized protein</fullName>
    </submittedName>
</protein>
<feature type="transmembrane region" description="Helical" evidence="2">
    <location>
        <begin position="56"/>
        <end position="83"/>
    </location>
</feature>
<sequence length="447" mass="49564">MSTLTAIHSYYGHNLEQKTPKRYFTLGVLCCCISGFVFFIGIILMVFGSSPAHPEAIWITGIVFLLTGGLLFFLGVSSIGLYLSKEDKRKRDLELARTRHYASSDIRVRFDDDSGSESDLGSAGIPGLGGGGTVPVVVVVPHQSCCGCSASPSASAINTGRTTGLDCGPNASITSNWVLGVRHQSLSSHSLNDIMAKRGKQSSHAFKSNANHGFLQKRVDTQLSLKYPMDDIEEEVSQQSFHTFHSHHNSVNNNKISAPVVQRQKHTMKDKSNPTDRDVNPEKCDKKSIRDHQSIDAFNTNANKTKVFVSGNHQLIATKTGDNGCRANDTDSGPKRSKSDKNNIILFTITPFLLIPIWVIPNPYSPLIRNVLWLSLLTSVLLMTLAALTGNVYWYYDQRSQKWKWFYHCGKGPEDHYWGATLLHNHRPQKPINCNKKVRPNAIAINV</sequence>
<feature type="transmembrane region" description="Helical" evidence="2">
    <location>
        <begin position="23"/>
        <end position="50"/>
    </location>
</feature>
<feature type="compositionally biased region" description="Basic and acidic residues" evidence="1">
    <location>
        <begin position="267"/>
        <end position="286"/>
    </location>
</feature>
<keyword evidence="4" id="KW-1185">Reference proteome</keyword>
<evidence type="ECO:0000256" key="2">
    <source>
        <dbReference type="SAM" id="Phobius"/>
    </source>
</evidence>
<accession>A0A7R9LR67</accession>
<keyword evidence="2" id="KW-0812">Transmembrane</keyword>
<evidence type="ECO:0000313" key="3">
    <source>
        <dbReference type="EMBL" id="CAD7646351.1"/>
    </source>
</evidence>
<feature type="region of interest" description="Disordered" evidence="1">
    <location>
        <begin position="261"/>
        <end position="286"/>
    </location>
</feature>
<dbReference type="AlphaFoldDB" id="A0A7R9LR67"/>
<reference evidence="3" key="1">
    <citation type="submission" date="2020-11" db="EMBL/GenBank/DDBJ databases">
        <authorList>
            <person name="Tran Van P."/>
        </authorList>
    </citation>
    <scope>NUCLEOTIDE SEQUENCE</scope>
</reference>
<evidence type="ECO:0000256" key="1">
    <source>
        <dbReference type="SAM" id="MobiDB-lite"/>
    </source>
</evidence>
<feature type="transmembrane region" description="Helical" evidence="2">
    <location>
        <begin position="344"/>
        <end position="360"/>
    </location>
</feature>
<dbReference type="EMBL" id="OC917164">
    <property type="protein sequence ID" value="CAD7646351.1"/>
    <property type="molecule type" value="Genomic_DNA"/>
</dbReference>
<keyword evidence="2" id="KW-1133">Transmembrane helix</keyword>
<name>A0A7R9LR67_9ACAR</name>
<organism evidence="3">
    <name type="scientific">Oppiella nova</name>
    <dbReference type="NCBI Taxonomy" id="334625"/>
    <lineage>
        <taxon>Eukaryota</taxon>
        <taxon>Metazoa</taxon>
        <taxon>Ecdysozoa</taxon>
        <taxon>Arthropoda</taxon>
        <taxon>Chelicerata</taxon>
        <taxon>Arachnida</taxon>
        <taxon>Acari</taxon>
        <taxon>Acariformes</taxon>
        <taxon>Sarcoptiformes</taxon>
        <taxon>Oribatida</taxon>
        <taxon>Brachypylina</taxon>
        <taxon>Oppioidea</taxon>
        <taxon>Oppiidae</taxon>
        <taxon>Oppiella</taxon>
    </lineage>
</organism>
<proteinExistence type="predicted"/>